<keyword evidence="6" id="KW-0460">Magnesium</keyword>
<evidence type="ECO:0000256" key="7">
    <source>
        <dbReference type="ARBA" id="ARBA00023080"/>
    </source>
</evidence>
<evidence type="ECO:0000256" key="3">
    <source>
        <dbReference type="ARBA" id="ARBA00022723"/>
    </source>
</evidence>
<evidence type="ECO:0000256" key="4">
    <source>
        <dbReference type="ARBA" id="ARBA00022741"/>
    </source>
</evidence>
<dbReference type="Pfam" id="PF21654">
    <property type="entry name" value="DncV-like_NTFase"/>
    <property type="match status" value="1"/>
</dbReference>
<keyword evidence="2" id="KW-0548">Nucleotidyltransferase</keyword>
<proteinExistence type="predicted"/>
<sequence length="439" mass="48370">MTQSKNAQLVKAAIERRREATTLTKSLTASMEGLDSVLFDSVQRSGTHMGRKREPYAHALSLVNNHITVPQSVIDEASAAYEDIANRLASKLSWPPEAIKIFPQGSASTKTLIRTIRNRKFDIDAVCEVDISKIEALNPMAFFEAIGTALDGLNVEQKKRCWSINIIDKPFYLEFTPSAPLRTVPLTERQIHGLKNPELEFASTALAVVNTPSRSWKTSNPAGVRDWVNRASDRKIVLERAMEAYDSLRASIDPVPKQSVEIEETLRVAIRLFKRHRDISIHRGYITEEAQPISIILVTLLTTCYEGLADLIADGTRQPFSHVVDALIALAELLPDMIPKYPELGYYLGNPTVIDENFAERWNLDNGERAKAFKTWCGLLHSDLVAIAALDDSEAMTKKTLEVFGCSGAANPSDGPGNSGPQVTLVPPPKAAPRTSGLA</sequence>
<evidence type="ECO:0000256" key="11">
    <source>
        <dbReference type="SAM" id="MobiDB-lite"/>
    </source>
</evidence>
<keyword evidence="1" id="KW-0808">Transferase</keyword>
<keyword evidence="7" id="KW-0546">Nucleotide metabolism</keyword>
<dbReference type="InterPro" id="IPR006116">
    <property type="entry name" value="NT_2-5OAS_ClassI-CCAase"/>
</dbReference>
<feature type="domain" description="Cyclic GMP-AMP synthase DncV-like nucleotidyltransferase" evidence="12">
    <location>
        <begin position="100"/>
        <end position="168"/>
    </location>
</feature>
<evidence type="ECO:0000313" key="13">
    <source>
        <dbReference type="EMBL" id="XDJ47479.1"/>
    </source>
</evidence>
<evidence type="ECO:0000259" key="12">
    <source>
        <dbReference type="Pfam" id="PF21654"/>
    </source>
</evidence>
<evidence type="ECO:0000256" key="8">
    <source>
        <dbReference type="ARBA" id="ARBA00023118"/>
    </source>
</evidence>
<dbReference type="InterPro" id="IPR048445">
    <property type="entry name" value="DncV-like_NTFase"/>
</dbReference>
<organism evidence="13">
    <name type="scientific">Castellaniella ginsengisoli</name>
    <dbReference type="NCBI Taxonomy" id="546114"/>
    <lineage>
        <taxon>Bacteria</taxon>
        <taxon>Pseudomonadati</taxon>
        <taxon>Pseudomonadota</taxon>
        <taxon>Betaproteobacteria</taxon>
        <taxon>Burkholderiales</taxon>
        <taxon>Alcaligenaceae</taxon>
        <taxon>Castellaniella</taxon>
    </lineage>
</organism>
<protein>
    <recommendedName>
        <fullName evidence="9">Cyclic GMP-AMP synthase</fullName>
    </recommendedName>
</protein>
<dbReference type="GO" id="GO:0016779">
    <property type="term" value="F:nucleotidyltransferase activity"/>
    <property type="evidence" value="ECO:0007669"/>
    <property type="project" value="UniProtKB-KW"/>
</dbReference>
<dbReference type="GO" id="GO:0005524">
    <property type="term" value="F:ATP binding"/>
    <property type="evidence" value="ECO:0007669"/>
    <property type="project" value="UniProtKB-KW"/>
</dbReference>
<dbReference type="GO" id="GO:0051607">
    <property type="term" value="P:defense response to virus"/>
    <property type="evidence" value="ECO:0007669"/>
    <property type="project" value="UniProtKB-KW"/>
</dbReference>
<keyword evidence="4" id="KW-0547">Nucleotide-binding</keyword>
<evidence type="ECO:0000256" key="1">
    <source>
        <dbReference type="ARBA" id="ARBA00022679"/>
    </source>
</evidence>
<keyword evidence="5" id="KW-0067">ATP-binding</keyword>
<keyword evidence="8" id="KW-0051">Antiviral defense</keyword>
<evidence type="ECO:0000256" key="6">
    <source>
        <dbReference type="ARBA" id="ARBA00022842"/>
    </source>
</evidence>
<reference evidence="13" key="1">
    <citation type="submission" date="2024-05" db="EMBL/GenBank/DDBJ databases">
        <authorList>
            <person name="Luo Y.-C."/>
            <person name="Nicholds J."/>
            <person name="Mortimer T."/>
            <person name="Maboni G."/>
        </authorList>
    </citation>
    <scope>NUCLEOTIDE SEQUENCE</scope>
    <source>
        <strain evidence="13">151836</strain>
    </source>
</reference>
<keyword evidence="3" id="KW-0479">Metal-binding</keyword>
<evidence type="ECO:0000256" key="9">
    <source>
        <dbReference type="ARBA" id="ARBA00044145"/>
    </source>
</evidence>
<accession>A0AB39CZI2</accession>
<feature type="region of interest" description="Disordered" evidence="11">
    <location>
        <begin position="407"/>
        <end position="439"/>
    </location>
</feature>
<dbReference type="CDD" id="cd05400">
    <property type="entry name" value="NT_2-5OAS_ClassI-CCAase"/>
    <property type="match status" value="1"/>
</dbReference>
<dbReference type="RefSeq" id="WP_368639918.1">
    <property type="nucleotide sequence ID" value="NZ_CP158254.1"/>
</dbReference>
<comment type="catalytic activity">
    <reaction evidence="10">
        <text>GTP + ATP = 3',3'-cGAMP + 2 diphosphate</text>
        <dbReference type="Rhea" id="RHEA:35647"/>
        <dbReference type="ChEBI" id="CHEBI:30616"/>
        <dbReference type="ChEBI" id="CHEBI:33019"/>
        <dbReference type="ChEBI" id="CHEBI:37565"/>
        <dbReference type="ChEBI" id="CHEBI:71501"/>
    </reaction>
    <physiologicalReaction direction="left-to-right" evidence="10">
        <dbReference type="Rhea" id="RHEA:35648"/>
    </physiologicalReaction>
</comment>
<evidence type="ECO:0000256" key="2">
    <source>
        <dbReference type="ARBA" id="ARBA00022695"/>
    </source>
</evidence>
<dbReference type="EMBL" id="CP158254">
    <property type="protein sequence ID" value="XDJ47479.1"/>
    <property type="molecule type" value="Genomic_DNA"/>
</dbReference>
<evidence type="ECO:0000256" key="5">
    <source>
        <dbReference type="ARBA" id="ARBA00022840"/>
    </source>
</evidence>
<gene>
    <name evidence="13" type="ORF">ABRZ04_14490</name>
</gene>
<dbReference type="GO" id="GO:0009117">
    <property type="term" value="P:nucleotide metabolic process"/>
    <property type="evidence" value="ECO:0007669"/>
    <property type="project" value="UniProtKB-KW"/>
</dbReference>
<dbReference type="GO" id="GO:0046872">
    <property type="term" value="F:metal ion binding"/>
    <property type="evidence" value="ECO:0007669"/>
    <property type="project" value="UniProtKB-KW"/>
</dbReference>
<evidence type="ECO:0000256" key="10">
    <source>
        <dbReference type="ARBA" id="ARBA00048304"/>
    </source>
</evidence>
<dbReference type="AlphaFoldDB" id="A0AB39CZI2"/>
<name>A0AB39CZI2_9BURK</name>